<keyword evidence="3" id="KW-1185">Reference proteome</keyword>
<accession>A0A9P0ABX3</accession>
<name>A0A9P0ABX3_BEMTA</name>
<dbReference type="AlphaFoldDB" id="A0A9P0ABX3"/>
<feature type="compositionally biased region" description="Polar residues" evidence="1">
    <location>
        <begin position="36"/>
        <end position="49"/>
    </location>
</feature>
<dbReference type="EMBL" id="OU963865">
    <property type="protein sequence ID" value="CAH0388507.1"/>
    <property type="molecule type" value="Genomic_DNA"/>
</dbReference>
<evidence type="ECO:0000256" key="1">
    <source>
        <dbReference type="SAM" id="MobiDB-lite"/>
    </source>
</evidence>
<organism evidence="2 3">
    <name type="scientific">Bemisia tabaci</name>
    <name type="common">Sweetpotato whitefly</name>
    <name type="synonym">Aleurodes tabaci</name>
    <dbReference type="NCBI Taxonomy" id="7038"/>
    <lineage>
        <taxon>Eukaryota</taxon>
        <taxon>Metazoa</taxon>
        <taxon>Ecdysozoa</taxon>
        <taxon>Arthropoda</taxon>
        <taxon>Hexapoda</taxon>
        <taxon>Insecta</taxon>
        <taxon>Pterygota</taxon>
        <taxon>Neoptera</taxon>
        <taxon>Paraneoptera</taxon>
        <taxon>Hemiptera</taxon>
        <taxon>Sternorrhyncha</taxon>
        <taxon>Aleyrodoidea</taxon>
        <taxon>Aleyrodidae</taxon>
        <taxon>Aleyrodinae</taxon>
        <taxon>Bemisia</taxon>
    </lineage>
</organism>
<reference evidence="2" key="1">
    <citation type="submission" date="2021-12" db="EMBL/GenBank/DDBJ databases">
        <authorList>
            <person name="King R."/>
        </authorList>
    </citation>
    <scope>NUCLEOTIDE SEQUENCE</scope>
</reference>
<evidence type="ECO:0000313" key="3">
    <source>
        <dbReference type="Proteomes" id="UP001152759"/>
    </source>
</evidence>
<sequence length="272" mass="29068">MPPGRWEIPVPTIAVSGHPCYGGQVHEQRTTFGECMSSSSEELDVTSTEDVTRLSKPASRPASPALSRHSVYERKPEGNPTKRISSKSKVTVPKRRAPMASGSPKKPNKQFRAVDPRNVAMDPRTVRVGRIPVKCVNPRPRPAASAAAPGQSAVDGPGPAVHQPPPVTLDIEDLLLKTPEPIRTPPSSSPFLPSLSPTQPAPRQQASPRPVVTPPAFSSPINLVSPSIVILSPIASPSSTLRPQSLRGSPRRPMIIKVTDAKLQTPEVLLGQ</sequence>
<evidence type="ECO:0000313" key="2">
    <source>
        <dbReference type="EMBL" id="CAH0388507.1"/>
    </source>
</evidence>
<protein>
    <submittedName>
        <fullName evidence="2">Uncharacterized protein</fullName>
    </submittedName>
</protein>
<gene>
    <name evidence="2" type="ORF">BEMITA_LOCUS7418</name>
</gene>
<proteinExistence type="predicted"/>
<feature type="compositionally biased region" description="Low complexity" evidence="1">
    <location>
        <begin position="189"/>
        <end position="210"/>
    </location>
</feature>
<feature type="region of interest" description="Disordered" evidence="1">
    <location>
        <begin position="35"/>
        <end position="217"/>
    </location>
</feature>
<dbReference type="Proteomes" id="UP001152759">
    <property type="component" value="Chromosome 4"/>
</dbReference>